<feature type="transmembrane region" description="Helical" evidence="3">
    <location>
        <begin position="243"/>
        <end position="266"/>
    </location>
</feature>
<dbReference type="STRING" id="1859473.BG261_04220"/>
<evidence type="ECO:0000256" key="1">
    <source>
        <dbReference type="ARBA" id="ARBA00004127"/>
    </source>
</evidence>
<dbReference type="EMBL" id="MKIR01000021">
    <property type="protein sequence ID" value="OFI49086.1"/>
    <property type="molecule type" value="Genomic_DNA"/>
</dbReference>
<dbReference type="RefSeq" id="WP_070792387.1">
    <property type="nucleotide sequence ID" value="NZ_MKIR01000021.1"/>
</dbReference>
<feature type="transmembrane region" description="Helical" evidence="3">
    <location>
        <begin position="272"/>
        <end position="290"/>
    </location>
</feature>
<gene>
    <name evidence="5" type="ORF">BG261_04220</name>
</gene>
<feature type="transmembrane region" description="Helical" evidence="3">
    <location>
        <begin position="35"/>
        <end position="55"/>
    </location>
</feature>
<dbReference type="InterPro" id="IPR037185">
    <property type="entry name" value="EmrE-like"/>
</dbReference>
<evidence type="ECO:0000256" key="2">
    <source>
        <dbReference type="ARBA" id="ARBA00007362"/>
    </source>
</evidence>
<dbReference type="Proteomes" id="UP000178622">
    <property type="component" value="Unassembled WGS sequence"/>
</dbReference>
<evidence type="ECO:0000256" key="3">
    <source>
        <dbReference type="SAM" id="Phobius"/>
    </source>
</evidence>
<keyword evidence="3" id="KW-0472">Membrane</keyword>
<proteinExistence type="inferred from homology"/>
<keyword evidence="3" id="KW-0812">Transmembrane</keyword>
<organism evidence="5 6">
    <name type="scientific">Floricoccus tropicus</name>
    <dbReference type="NCBI Taxonomy" id="1859473"/>
    <lineage>
        <taxon>Bacteria</taxon>
        <taxon>Bacillati</taxon>
        <taxon>Bacillota</taxon>
        <taxon>Bacilli</taxon>
        <taxon>Lactobacillales</taxon>
        <taxon>Streptococcaceae</taxon>
        <taxon>Floricoccus</taxon>
    </lineage>
</organism>
<dbReference type="PANTHER" id="PTHR22911">
    <property type="entry name" value="ACYL-MALONYL CONDENSING ENZYME-RELATED"/>
    <property type="match status" value="1"/>
</dbReference>
<evidence type="ECO:0000259" key="4">
    <source>
        <dbReference type="Pfam" id="PF00892"/>
    </source>
</evidence>
<keyword evidence="3" id="KW-1133">Transmembrane helix</keyword>
<protein>
    <submittedName>
        <fullName evidence="5">Permease</fullName>
    </submittedName>
</protein>
<feature type="transmembrane region" description="Helical" evidence="3">
    <location>
        <begin position="132"/>
        <end position="150"/>
    </location>
</feature>
<dbReference type="AlphaFoldDB" id="A0A1E8GM52"/>
<feature type="domain" description="EamA" evidence="4">
    <location>
        <begin position="160"/>
        <end position="290"/>
    </location>
</feature>
<comment type="similarity">
    <text evidence="2">Belongs to the EamA transporter family.</text>
</comment>
<feature type="transmembrane region" description="Helical" evidence="3">
    <location>
        <begin position="187"/>
        <end position="208"/>
    </location>
</feature>
<dbReference type="GO" id="GO:0016020">
    <property type="term" value="C:membrane"/>
    <property type="evidence" value="ECO:0007669"/>
    <property type="project" value="InterPro"/>
</dbReference>
<comment type="subcellular location">
    <subcellularLocation>
        <location evidence="1">Endomembrane system</location>
        <topology evidence="1">Multi-pass membrane protein</topology>
    </subcellularLocation>
</comment>
<sequence>MGTKNKGIFLALLACSLWAISGISGQILFEDYSFTASWVVTARTVISGILLLLSAKFIFKENIFEIFKNKRDLMDIIIFSFAGMFMLQFAFFKTIELSNSALATILQYTCPFFIIIYEAIKNKKMPSAKTFVLLFATSIGVLLIVTKGNISNLITSFPPLFWGIMTAISLAIYSIQPQRILKKYSTILVVGWGMIIAGIPANIVHPLWKPTGVFNFITIGHLTVVIILGTLFAYLVYLSSVKYISPALAGVLTAWEPILSNILSIFVFSHRLTYIEIIGFILVIVSIAFLQKDI</sequence>
<dbReference type="OrthoDB" id="9810818at2"/>
<reference evidence="6" key="1">
    <citation type="submission" date="2016-09" db="EMBL/GenBank/DDBJ databases">
        <title>Draft genome sequence of a novel species of the family Streptococcaceae isolated from flowers.</title>
        <authorList>
            <person name="Chuah L.-O."/>
            <person name="Yap K.-P."/>
            <person name="Thong K.L."/>
            <person name="Liong M.T."/>
            <person name="Ahmad R."/>
            <person name="Rusul G."/>
        </authorList>
    </citation>
    <scope>NUCLEOTIDE SEQUENCE [LARGE SCALE GENOMIC DNA]</scope>
    <source>
        <strain evidence="6">DF1</strain>
    </source>
</reference>
<feature type="transmembrane region" description="Helical" evidence="3">
    <location>
        <begin position="76"/>
        <end position="95"/>
    </location>
</feature>
<feature type="transmembrane region" description="Helical" evidence="3">
    <location>
        <begin position="156"/>
        <end position="175"/>
    </location>
</feature>
<dbReference type="PANTHER" id="PTHR22911:SF79">
    <property type="entry name" value="MOBA-LIKE NTP TRANSFERASE DOMAIN-CONTAINING PROTEIN"/>
    <property type="match status" value="1"/>
</dbReference>
<accession>A0A1E8GM52</accession>
<evidence type="ECO:0000313" key="6">
    <source>
        <dbReference type="Proteomes" id="UP000178622"/>
    </source>
</evidence>
<feature type="domain" description="EamA" evidence="4">
    <location>
        <begin position="6"/>
        <end position="146"/>
    </location>
</feature>
<evidence type="ECO:0000313" key="5">
    <source>
        <dbReference type="EMBL" id="OFI49086.1"/>
    </source>
</evidence>
<feature type="transmembrane region" description="Helical" evidence="3">
    <location>
        <begin position="214"/>
        <end position="236"/>
    </location>
</feature>
<comment type="caution">
    <text evidence="5">The sequence shown here is derived from an EMBL/GenBank/DDBJ whole genome shotgun (WGS) entry which is preliminary data.</text>
</comment>
<dbReference type="SUPFAM" id="SSF103481">
    <property type="entry name" value="Multidrug resistance efflux transporter EmrE"/>
    <property type="match status" value="2"/>
</dbReference>
<name>A0A1E8GM52_9LACT</name>
<keyword evidence="6" id="KW-1185">Reference proteome</keyword>
<feature type="transmembrane region" description="Helical" evidence="3">
    <location>
        <begin position="101"/>
        <end position="120"/>
    </location>
</feature>
<dbReference type="InterPro" id="IPR000620">
    <property type="entry name" value="EamA_dom"/>
</dbReference>
<dbReference type="Pfam" id="PF00892">
    <property type="entry name" value="EamA"/>
    <property type="match status" value="2"/>
</dbReference>